<sequence length="67" mass="7634">MNTRKKIKLRDKVNRENLRVIQYKVSLHGAFRECLPAVSNIITLDIVQQFAPGPGNNKQSLALTERT</sequence>
<organism evidence="1 2">
    <name type="scientific">Romanomermis culicivorax</name>
    <name type="common">Nematode worm</name>
    <dbReference type="NCBI Taxonomy" id="13658"/>
    <lineage>
        <taxon>Eukaryota</taxon>
        <taxon>Metazoa</taxon>
        <taxon>Ecdysozoa</taxon>
        <taxon>Nematoda</taxon>
        <taxon>Enoplea</taxon>
        <taxon>Dorylaimia</taxon>
        <taxon>Mermithida</taxon>
        <taxon>Mermithoidea</taxon>
        <taxon>Mermithidae</taxon>
        <taxon>Romanomermis</taxon>
    </lineage>
</organism>
<name>A0A915IV28_ROMCU</name>
<evidence type="ECO:0000313" key="1">
    <source>
        <dbReference type="Proteomes" id="UP000887565"/>
    </source>
</evidence>
<protein>
    <submittedName>
        <fullName evidence="2">Uncharacterized protein</fullName>
    </submittedName>
</protein>
<dbReference type="Proteomes" id="UP000887565">
    <property type="component" value="Unplaced"/>
</dbReference>
<evidence type="ECO:0000313" key="2">
    <source>
        <dbReference type="WBParaSite" id="nRc.2.0.1.t17249-RA"/>
    </source>
</evidence>
<proteinExistence type="predicted"/>
<accession>A0A915IV28</accession>
<keyword evidence="1" id="KW-1185">Reference proteome</keyword>
<reference evidence="2" key="1">
    <citation type="submission" date="2022-11" db="UniProtKB">
        <authorList>
            <consortium name="WormBaseParasite"/>
        </authorList>
    </citation>
    <scope>IDENTIFICATION</scope>
</reference>
<dbReference type="WBParaSite" id="nRc.2.0.1.t17249-RA">
    <property type="protein sequence ID" value="nRc.2.0.1.t17249-RA"/>
    <property type="gene ID" value="nRc.2.0.1.g17249"/>
</dbReference>
<dbReference type="AlphaFoldDB" id="A0A915IV28"/>